<dbReference type="EMBL" id="CAJEWN010000192">
    <property type="protein sequence ID" value="CAD2171925.1"/>
    <property type="molecule type" value="Genomic_DNA"/>
</dbReference>
<dbReference type="Proteomes" id="UP000580250">
    <property type="component" value="Unassembled WGS sequence"/>
</dbReference>
<evidence type="ECO:0000313" key="2">
    <source>
        <dbReference type="EMBL" id="CAD2171925.1"/>
    </source>
</evidence>
<protein>
    <submittedName>
        <fullName evidence="2">Uncharacterized protein</fullName>
    </submittedName>
</protein>
<comment type="caution">
    <text evidence="2">The sequence shown here is derived from an EMBL/GenBank/DDBJ whole genome shotgun (WGS) entry which is preliminary data.</text>
</comment>
<gene>
    <name evidence="2" type="ORF">MENT_LOCUS23452</name>
</gene>
<feature type="compositionally biased region" description="Polar residues" evidence="1">
    <location>
        <begin position="10"/>
        <end position="47"/>
    </location>
</feature>
<feature type="region of interest" description="Disordered" evidence="1">
    <location>
        <begin position="1"/>
        <end position="54"/>
    </location>
</feature>
<reference evidence="2 3" key="1">
    <citation type="submission" date="2020-08" db="EMBL/GenBank/DDBJ databases">
        <authorList>
            <person name="Koutsovoulos G."/>
            <person name="Danchin GJ E."/>
        </authorList>
    </citation>
    <scope>NUCLEOTIDE SEQUENCE [LARGE SCALE GENOMIC DNA]</scope>
</reference>
<evidence type="ECO:0000313" key="3">
    <source>
        <dbReference type="Proteomes" id="UP000580250"/>
    </source>
</evidence>
<evidence type="ECO:0000256" key="1">
    <source>
        <dbReference type="SAM" id="MobiDB-lite"/>
    </source>
</evidence>
<organism evidence="2 3">
    <name type="scientific">Meloidogyne enterolobii</name>
    <name type="common">Root-knot nematode worm</name>
    <name type="synonym">Meloidogyne mayaguensis</name>
    <dbReference type="NCBI Taxonomy" id="390850"/>
    <lineage>
        <taxon>Eukaryota</taxon>
        <taxon>Metazoa</taxon>
        <taxon>Ecdysozoa</taxon>
        <taxon>Nematoda</taxon>
        <taxon>Chromadorea</taxon>
        <taxon>Rhabditida</taxon>
        <taxon>Tylenchina</taxon>
        <taxon>Tylenchomorpha</taxon>
        <taxon>Tylenchoidea</taxon>
        <taxon>Meloidogynidae</taxon>
        <taxon>Meloidogyninae</taxon>
        <taxon>Meloidogyne</taxon>
    </lineage>
</organism>
<accession>A0A6V7VAD1</accession>
<sequence length="54" mass="5971">MMGENGKAQEINSSTSGQSQPSMDNQIETTQDNHLESSNQNTNQQVPRSFCDIL</sequence>
<dbReference type="AlphaFoldDB" id="A0A6V7VAD1"/>
<proteinExistence type="predicted"/>
<name>A0A6V7VAD1_MELEN</name>